<geneLocation type="plasmid" evidence="3 4">
    <name>pLLRS-1</name>
</geneLocation>
<protein>
    <submittedName>
        <fullName evidence="3">Aldo/keto reductase</fullName>
    </submittedName>
</protein>
<gene>
    <name evidence="3" type="ORF">GO998_24460</name>
</gene>
<dbReference type="InterPro" id="IPR036812">
    <property type="entry name" value="NAD(P)_OxRdtase_dom_sf"/>
</dbReference>
<keyword evidence="4" id="KW-1185">Reference proteome</keyword>
<reference evidence="3 4" key="1">
    <citation type="journal article" date="2021" name="Phytopathology">
        <title>Complete genome sequence of Ralstonia syzygii subsp. indonesiensis strain LLRS-1, isolated from wilted tobacco in China.</title>
        <authorList>
            <person name="Lu C.H."/>
            <person name="Li J.Y."/>
            <person name="Mi M.G."/>
            <person name="Lin Z.L."/>
            <person name="Jiang N."/>
            <person name="Gai X."/>
            <person name="Ma J.H."/>
            <person name="Lei L.P."/>
            <person name="Xia Z.Y."/>
        </authorList>
    </citation>
    <scope>NUCLEOTIDE SEQUENCE [LARGE SCALE GENOMIC DNA]</scope>
    <source>
        <strain evidence="3 4">LLRS-1</strain>
    </source>
</reference>
<dbReference type="InterPro" id="IPR006311">
    <property type="entry name" value="TAT_signal"/>
</dbReference>
<evidence type="ECO:0000256" key="1">
    <source>
        <dbReference type="ARBA" id="ARBA00023002"/>
    </source>
</evidence>
<organism evidence="3 4">
    <name type="scientific">Ralstonia syzygii</name>
    <dbReference type="NCBI Taxonomy" id="28097"/>
    <lineage>
        <taxon>Bacteria</taxon>
        <taxon>Pseudomonadati</taxon>
        <taxon>Pseudomonadota</taxon>
        <taxon>Betaproteobacteria</taxon>
        <taxon>Burkholderiales</taxon>
        <taxon>Burkholderiaceae</taxon>
        <taxon>Ralstonia</taxon>
        <taxon>Ralstonia solanacearum species complex</taxon>
    </lineage>
</organism>
<dbReference type="InterPro" id="IPR023210">
    <property type="entry name" value="NADP_OxRdtase_dom"/>
</dbReference>
<dbReference type="EMBL" id="CP046730">
    <property type="protein sequence ID" value="QUP56790.1"/>
    <property type="molecule type" value="Genomic_DNA"/>
</dbReference>
<keyword evidence="1" id="KW-0560">Oxidoreductase</keyword>
<evidence type="ECO:0000313" key="3">
    <source>
        <dbReference type="EMBL" id="QUP56790.1"/>
    </source>
</evidence>
<accession>A0ABX7ZN54</accession>
<proteinExistence type="predicted"/>
<name>A0ABX7ZN54_9RALS</name>
<dbReference type="PANTHER" id="PTHR43625:SF77">
    <property type="entry name" value="ALDO-KETO REDUCTASE"/>
    <property type="match status" value="1"/>
</dbReference>
<sequence length="410" mass="45014">MEVEVRKPCNGKSHDHDLAASSRREVCSVPSNRRGFLRAGATIGAVICVPPAIGSAAAAQQVQATPSGCVAMDLPVISQRRTLGSGAYRMDVSELGFGVMGMNYNRGPHPNRKALIALLRQAVERGVTLFDTAQVYGPLINEELAGEALYPYRNNVSVTTKFGHSIVDGRHQTGKLNSRPENIRRVAEESLKRLRVDAIDLFYQHRFDPEVPIEDVAGTVKDLIQQGKVKRFGLCEVGAHTIRRAHAIQPVTAVQSEYHLMWRAPEKEVLPVLEELGIGFVPYSPLNRGFLGGAINEYTLFDSGNDNRATLPRFTPEAIRANLALVEVLNAFGRTRGATSAQVALAWLMAKKPWIVPIPGTTKLAHLDENLRAADLTLTPDDLRELENAVSKIQIVGDRYPAEQQRQVGH</sequence>
<dbReference type="InterPro" id="IPR050791">
    <property type="entry name" value="Aldo-Keto_reductase"/>
</dbReference>
<dbReference type="PROSITE" id="PS51318">
    <property type="entry name" value="TAT"/>
    <property type="match status" value="1"/>
</dbReference>
<dbReference type="Gene3D" id="3.20.20.100">
    <property type="entry name" value="NADP-dependent oxidoreductase domain"/>
    <property type="match status" value="1"/>
</dbReference>
<evidence type="ECO:0000313" key="4">
    <source>
        <dbReference type="Proteomes" id="UP000677898"/>
    </source>
</evidence>
<dbReference type="SUPFAM" id="SSF51430">
    <property type="entry name" value="NAD(P)-linked oxidoreductase"/>
    <property type="match status" value="1"/>
</dbReference>
<dbReference type="PANTHER" id="PTHR43625">
    <property type="entry name" value="AFLATOXIN B1 ALDEHYDE REDUCTASE"/>
    <property type="match status" value="1"/>
</dbReference>
<dbReference type="CDD" id="cd19078">
    <property type="entry name" value="AKR_AKR13C1_2"/>
    <property type="match status" value="1"/>
</dbReference>
<feature type="domain" description="NADP-dependent oxidoreductase" evidence="2">
    <location>
        <begin position="94"/>
        <end position="389"/>
    </location>
</feature>
<evidence type="ECO:0000259" key="2">
    <source>
        <dbReference type="Pfam" id="PF00248"/>
    </source>
</evidence>
<keyword evidence="3" id="KW-0614">Plasmid</keyword>
<dbReference type="Proteomes" id="UP000677898">
    <property type="component" value="Plasmid pLLRS-1"/>
</dbReference>
<dbReference type="Pfam" id="PF00248">
    <property type="entry name" value="Aldo_ket_red"/>
    <property type="match status" value="1"/>
</dbReference>